<reference evidence="1 2" key="1">
    <citation type="submission" date="2016-10" db="EMBL/GenBank/DDBJ databases">
        <authorList>
            <person name="de Groot N.N."/>
        </authorList>
    </citation>
    <scope>NUCLEOTIDE SEQUENCE [LARGE SCALE GENOMIC DNA]</scope>
    <source>
        <strain evidence="1 2">DSM 44993</strain>
    </source>
</reference>
<dbReference type="Proteomes" id="UP000198582">
    <property type="component" value="Unassembled WGS sequence"/>
</dbReference>
<evidence type="ECO:0000313" key="2">
    <source>
        <dbReference type="Proteomes" id="UP000198582"/>
    </source>
</evidence>
<organism evidence="1 2">
    <name type="scientific">Amycolatopsis saalfeldensis</name>
    <dbReference type="NCBI Taxonomy" id="394193"/>
    <lineage>
        <taxon>Bacteria</taxon>
        <taxon>Bacillati</taxon>
        <taxon>Actinomycetota</taxon>
        <taxon>Actinomycetes</taxon>
        <taxon>Pseudonocardiales</taxon>
        <taxon>Pseudonocardiaceae</taxon>
        <taxon>Amycolatopsis</taxon>
    </lineage>
</organism>
<accession>A0A1H8YNP6</accession>
<name>A0A1H8YNP6_9PSEU</name>
<proteinExistence type="predicted"/>
<evidence type="ECO:0000313" key="1">
    <source>
        <dbReference type="EMBL" id="SEP53662.1"/>
    </source>
</evidence>
<dbReference type="AlphaFoldDB" id="A0A1H8YNP6"/>
<sequence length="246" mass="26065">MTVGDASASLTIHSCPPHRVRSVATILEDRGLIHREHVERRTLLIGLTCTPDLCSPGDLLDLADDLIDTAPEVSFTVYEDSTDEWLGSFCRYVPGLGRFVASTDHDGDAVFTAREVLELDQMSPGDRRAALGVPWSEAIAAMPTDDAVEPQPYNTRWDPASGKITALGAGPDGADVTITPACVTEVDDDGNLADTTAADAALAGNGFLRANPWEALNVTCRTWGTDVYLAPEDTPGSTGPTPGIQS</sequence>
<dbReference type="STRING" id="394193.SAMN04489732_129108"/>
<gene>
    <name evidence="1" type="ORF">SAMN04489732_129108</name>
</gene>
<dbReference type="EMBL" id="FOEF01000029">
    <property type="protein sequence ID" value="SEP53662.1"/>
    <property type="molecule type" value="Genomic_DNA"/>
</dbReference>
<protein>
    <submittedName>
        <fullName evidence="1">Uncharacterized protein</fullName>
    </submittedName>
</protein>
<keyword evidence="2" id="KW-1185">Reference proteome</keyword>